<dbReference type="GO" id="GO:0051537">
    <property type="term" value="F:2 iron, 2 sulfur cluster binding"/>
    <property type="evidence" value="ECO:0007669"/>
    <property type="project" value="UniProtKB-KW"/>
</dbReference>
<dbReference type="PANTHER" id="PTHR23426:SF65">
    <property type="entry name" value="FERREDOXIN-2, MITOCHONDRIAL"/>
    <property type="match status" value="1"/>
</dbReference>
<dbReference type="Gene3D" id="3.10.20.30">
    <property type="match status" value="1"/>
</dbReference>
<evidence type="ECO:0000256" key="4">
    <source>
        <dbReference type="ARBA" id="ARBA00023004"/>
    </source>
</evidence>
<dbReference type="GO" id="GO:0009055">
    <property type="term" value="F:electron transfer activity"/>
    <property type="evidence" value="ECO:0007669"/>
    <property type="project" value="TreeGrafter"/>
</dbReference>
<dbReference type="SUPFAM" id="SSF54292">
    <property type="entry name" value="2Fe-2S ferredoxin-like"/>
    <property type="match status" value="1"/>
</dbReference>
<organism evidence="8 9">
    <name type="scientific">Streptomyces turgidiscabies (strain Car8)</name>
    <dbReference type="NCBI Taxonomy" id="698760"/>
    <lineage>
        <taxon>Bacteria</taxon>
        <taxon>Bacillati</taxon>
        <taxon>Actinomycetota</taxon>
        <taxon>Actinomycetes</taxon>
        <taxon>Kitasatosporales</taxon>
        <taxon>Streptomycetaceae</taxon>
        <taxon>Streptomyces</taxon>
    </lineage>
</organism>
<evidence type="ECO:0000256" key="5">
    <source>
        <dbReference type="ARBA" id="ARBA00023014"/>
    </source>
</evidence>
<dbReference type="InterPro" id="IPR001041">
    <property type="entry name" value="2Fe-2S_ferredoxin-type"/>
</dbReference>
<dbReference type="PRINTS" id="PR00355">
    <property type="entry name" value="ADRENODOXIN"/>
</dbReference>
<keyword evidence="3" id="KW-0479">Metal-binding</keyword>
<comment type="caution">
    <text evidence="8">The sequence shown here is derived from an EMBL/GenBank/DDBJ whole genome shotgun (WGS) entry which is preliminary data.</text>
</comment>
<dbReference type="EMBL" id="AEJB01000138">
    <property type="protein sequence ID" value="ELP69547.1"/>
    <property type="molecule type" value="Genomic_DNA"/>
</dbReference>
<dbReference type="InterPro" id="IPR001055">
    <property type="entry name" value="Adrenodoxin-like"/>
</dbReference>
<gene>
    <name evidence="8" type="ORF">STRTUCAR8_00604</name>
</gene>
<dbReference type="PATRIC" id="fig|698760.3.peg.1786"/>
<evidence type="ECO:0000256" key="6">
    <source>
        <dbReference type="ARBA" id="ARBA00034078"/>
    </source>
</evidence>
<feature type="domain" description="2Fe-2S ferredoxin-type" evidence="7">
    <location>
        <begin position="5"/>
        <end position="108"/>
    </location>
</feature>
<reference evidence="8 9" key="1">
    <citation type="journal article" date="2011" name="Plasmid">
        <title>Streptomyces turgidiscabies Car8 contains a modular pathogenicity island that shares virulence genes with other actinobacterial plant pathogens.</title>
        <authorList>
            <person name="Huguet-Tapia J.C."/>
            <person name="Badger J.H."/>
            <person name="Loria R."/>
            <person name="Pettis G.S."/>
        </authorList>
    </citation>
    <scope>NUCLEOTIDE SEQUENCE [LARGE SCALE GENOMIC DNA]</scope>
    <source>
        <strain evidence="8 9">Car8</strain>
    </source>
</reference>
<protein>
    <submittedName>
        <fullName evidence="8">2Fe-2S iron-sulfur cluster binding domain protein</fullName>
    </submittedName>
</protein>
<dbReference type="PANTHER" id="PTHR23426">
    <property type="entry name" value="FERREDOXIN/ADRENODOXIN"/>
    <property type="match status" value="1"/>
</dbReference>
<keyword evidence="4" id="KW-0408">Iron</keyword>
<sequence>MIPVPKVFYTQPDGSETVVEAVAGDSVMQTAVRNAVSGILGQCGGSLSCATCHVFLAEENTDDFAPVSEDEDEMLDCAATEREDSSRLSCQLVLGDGQEVHVTVPEAQL</sequence>
<evidence type="ECO:0000256" key="3">
    <source>
        <dbReference type="ARBA" id="ARBA00022723"/>
    </source>
</evidence>
<evidence type="ECO:0000313" key="8">
    <source>
        <dbReference type="EMBL" id="ELP69547.1"/>
    </source>
</evidence>
<dbReference type="AlphaFoldDB" id="L7FE24"/>
<dbReference type="GO" id="GO:0005829">
    <property type="term" value="C:cytosol"/>
    <property type="evidence" value="ECO:0007669"/>
    <property type="project" value="TreeGrafter"/>
</dbReference>
<dbReference type="GO" id="GO:0140647">
    <property type="term" value="P:P450-containing electron transport chain"/>
    <property type="evidence" value="ECO:0007669"/>
    <property type="project" value="InterPro"/>
</dbReference>
<comment type="similarity">
    <text evidence="1">Belongs to the adrenodoxin/putidaredoxin family.</text>
</comment>
<keyword evidence="9" id="KW-1185">Reference proteome</keyword>
<dbReference type="PROSITE" id="PS00814">
    <property type="entry name" value="ADX"/>
    <property type="match status" value="1"/>
</dbReference>
<evidence type="ECO:0000256" key="1">
    <source>
        <dbReference type="ARBA" id="ARBA00010914"/>
    </source>
</evidence>
<evidence type="ECO:0000313" key="9">
    <source>
        <dbReference type="Proteomes" id="UP000010931"/>
    </source>
</evidence>
<dbReference type="Proteomes" id="UP000010931">
    <property type="component" value="Unassembled WGS sequence"/>
</dbReference>
<evidence type="ECO:0000259" key="7">
    <source>
        <dbReference type="PROSITE" id="PS51085"/>
    </source>
</evidence>
<dbReference type="InterPro" id="IPR036010">
    <property type="entry name" value="2Fe-2S_ferredoxin-like_sf"/>
</dbReference>
<proteinExistence type="inferred from homology"/>
<dbReference type="Pfam" id="PF00111">
    <property type="entry name" value="Fer2"/>
    <property type="match status" value="1"/>
</dbReference>
<dbReference type="InterPro" id="IPR018298">
    <property type="entry name" value="Adrenodoxin_Fe-S_BS"/>
</dbReference>
<comment type="cofactor">
    <cofactor evidence="6">
        <name>[2Fe-2S] cluster</name>
        <dbReference type="ChEBI" id="CHEBI:190135"/>
    </cofactor>
</comment>
<dbReference type="PROSITE" id="PS51085">
    <property type="entry name" value="2FE2S_FER_2"/>
    <property type="match status" value="1"/>
</dbReference>
<dbReference type="CDD" id="cd00207">
    <property type="entry name" value="fer2"/>
    <property type="match status" value="1"/>
</dbReference>
<dbReference type="InterPro" id="IPR012675">
    <property type="entry name" value="Beta-grasp_dom_sf"/>
</dbReference>
<keyword evidence="5" id="KW-0411">Iron-sulfur</keyword>
<evidence type="ECO:0000256" key="2">
    <source>
        <dbReference type="ARBA" id="ARBA00022714"/>
    </source>
</evidence>
<accession>L7FE24</accession>
<name>L7FE24_STRT8</name>
<dbReference type="STRING" id="85558.T45_07150"/>
<keyword evidence="2" id="KW-0001">2Fe-2S</keyword>
<dbReference type="GO" id="GO:0046872">
    <property type="term" value="F:metal ion binding"/>
    <property type="evidence" value="ECO:0007669"/>
    <property type="project" value="UniProtKB-KW"/>
</dbReference>